<dbReference type="STRING" id="1144548.SAMN05443287_11053"/>
<evidence type="ECO:0000313" key="8">
    <source>
        <dbReference type="Proteomes" id="UP000198707"/>
    </source>
</evidence>
<organism evidence="7 8">
    <name type="scientific">Micromonospora phaseoli</name>
    <dbReference type="NCBI Taxonomy" id="1144548"/>
    <lineage>
        <taxon>Bacteria</taxon>
        <taxon>Bacillati</taxon>
        <taxon>Actinomycetota</taxon>
        <taxon>Actinomycetes</taxon>
        <taxon>Micromonosporales</taxon>
        <taxon>Micromonosporaceae</taxon>
        <taxon>Micromonospora</taxon>
    </lineage>
</organism>
<evidence type="ECO:0000256" key="3">
    <source>
        <dbReference type="ARBA" id="ARBA00023125"/>
    </source>
</evidence>
<dbReference type="EMBL" id="FNYV01000010">
    <property type="protein sequence ID" value="SEJ91424.1"/>
    <property type="molecule type" value="Genomic_DNA"/>
</dbReference>
<evidence type="ECO:0000256" key="2">
    <source>
        <dbReference type="ARBA" id="ARBA00023015"/>
    </source>
</evidence>
<dbReference type="PROSITE" id="PS50977">
    <property type="entry name" value="HTH_TETR_2"/>
    <property type="match status" value="1"/>
</dbReference>
<feature type="DNA-binding region" description="H-T-H motif" evidence="5">
    <location>
        <begin position="31"/>
        <end position="50"/>
    </location>
</feature>
<keyword evidence="8" id="KW-1185">Reference proteome</keyword>
<evidence type="ECO:0000259" key="6">
    <source>
        <dbReference type="PROSITE" id="PS50977"/>
    </source>
</evidence>
<dbReference type="OrthoDB" id="9816296at2"/>
<name>A0A1H7CQD5_9ACTN</name>
<dbReference type="Proteomes" id="UP000198707">
    <property type="component" value="Unassembled WGS sequence"/>
</dbReference>
<dbReference type="InterPro" id="IPR001647">
    <property type="entry name" value="HTH_TetR"/>
</dbReference>
<evidence type="ECO:0000313" key="7">
    <source>
        <dbReference type="EMBL" id="SEJ91424.1"/>
    </source>
</evidence>
<dbReference type="RefSeq" id="WP_092382123.1">
    <property type="nucleotide sequence ID" value="NZ_BOPI01000023.1"/>
</dbReference>
<keyword evidence="4" id="KW-0804">Transcription</keyword>
<reference evidence="8" key="1">
    <citation type="submission" date="2016-10" db="EMBL/GenBank/DDBJ databases">
        <authorList>
            <person name="Varghese N."/>
            <person name="Submissions S."/>
        </authorList>
    </citation>
    <scope>NUCLEOTIDE SEQUENCE [LARGE SCALE GENOMIC DNA]</scope>
    <source>
        <strain evidence="8">CGMCC 4.7038</strain>
    </source>
</reference>
<accession>A0A1H7CQD5</accession>
<dbReference type="AlphaFoldDB" id="A0A1H7CQD5"/>
<dbReference type="SUPFAM" id="SSF46689">
    <property type="entry name" value="Homeodomain-like"/>
    <property type="match status" value="1"/>
</dbReference>
<dbReference type="SUPFAM" id="SSF48498">
    <property type="entry name" value="Tetracyclin repressor-like, C-terminal domain"/>
    <property type="match status" value="1"/>
</dbReference>
<protein>
    <submittedName>
        <fullName evidence="7">DNA-binding transcriptional regulator, AcrR family</fullName>
    </submittedName>
</protein>
<evidence type="ECO:0000256" key="4">
    <source>
        <dbReference type="ARBA" id="ARBA00023163"/>
    </source>
</evidence>
<feature type="domain" description="HTH tetR-type" evidence="6">
    <location>
        <begin position="8"/>
        <end position="68"/>
    </location>
</feature>
<keyword evidence="2" id="KW-0805">Transcription regulation</keyword>
<dbReference type="PANTHER" id="PTHR30055">
    <property type="entry name" value="HTH-TYPE TRANSCRIPTIONAL REGULATOR RUTR"/>
    <property type="match status" value="1"/>
</dbReference>
<sequence length="194" mass="21177">MPKVVDAAARRVELAEAVWRVVRRGGLAHASVRNVALEAGLSTGSLRHSFGSQSELTLFAMRLVAERIQARVEAVGVTGDPQEVAGRMIEEMLPLDEDRLAECQVWLSFSAQSVVDPQLGALREEMHGLLWHAFRSMVARVAGPGADQGLEARRLYALVDGLILHTVLHGEDPAGARSVIRAHLRQLADPTRRP</sequence>
<evidence type="ECO:0000256" key="5">
    <source>
        <dbReference type="PROSITE-ProRule" id="PRU00335"/>
    </source>
</evidence>
<dbReference type="Pfam" id="PF13977">
    <property type="entry name" value="TetR_C_6"/>
    <property type="match status" value="1"/>
</dbReference>
<keyword evidence="1" id="KW-0678">Repressor</keyword>
<proteinExistence type="predicted"/>
<dbReference type="GO" id="GO:0000976">
    <property type="term" value="F:transcription cis-regulatory region binding"/>
    <property type="evidence" value="ECO:0007669"/>
    <property type="project" value="TreeGrafter"/>
</dbReference>
<dbReference type="InterPro" id="IPR039538">
    <property type="entry name" value="BetI_C"/>
</dbReference>
<dbReference type="Gene3D" id="1.10.357.10">
    <property type="entry name" value="Tetracycline Repressor, domain 2"/>
    <property type="match status" value="1"/>
</dbReference>
<gene>
    <name evidence="7" type="ORF">SAMN05443287_11053</name>
</gene>
<evidence type="ECO:0000256" key="1">
    <source>
        <dbReference type="ARBA" id="ARBA00022491"/>
    </source>
</evidence>
<keyword evidence="3 5" id="KW-0238">DNA-binding</keyword>
<dbReference type="InterPro" id="IPR050109">
    <property type="entry name" value="HTH-type_TetR-like_transc_reg"/>
</dbReference>
<dbReference type="InterPro" id="IPR009057">
    <property type="entry name" value="Homeodomain-like_sf"/>
</dbReference>
<dbReference type="GO" id="GO:0003700">
    <property type="term" value="F:DNA-binding transcription factor activity"/>
    <property type="evidence" value="ECO:0007669"/>
    <property type="project" value="TreeGrafter"/>
</dbReference>
<dbReference type="PANTHER" id="PTHR30055:SF226">
    <property type="entry name" value="HTH-TYPE TRANSCRIPTIONAL REGULATOR PKSA"/>
    <property type="match status" value="1"/>
</dbReference>
<dbReference type="InterPro" id="IPR036271">
    <property type="entry name" value="Tet_transcr_reg_TetR-rel_C_sf"/>
</dbReference>